<evidence type="ECO:0000259" key="5">
    <source>
        <dbReference type="PROSITE" id="PS50977"/>
    </source>
</evidence>
<dbReference type="PANTHER" id="PTHR47506">
    <property type="entry name" value="TRANSCRIPTIONAL REGULATORY PROTEIN"/>
    <property type="match status" value="1"/>
</dbReference>
<accession>A0A1Y5FBQ8</accession>
<dbReference type="GO" id="GO:0003677">
    <property type="term" value="F:DNA binding"/>
    <property type="evidence" value="ECO:0007669"/>
    <property type="project" value="UniProtKB-UniRule"/>
</dbReference>
<gene>
    <name evidence="6" type="ORF">A9Q84_15205</name>
</gene>
<name>A0A1Y5FBQ8_9BACT</name>
<dbReference type="SUPFAM" id="SSF48498">
    <property type="entry name" value="Tetracyclin repressor-like, C-terminal domain"/>
    <property type="match status" value="1"/>
</dbReference>
<reference evidence="7" key="1">
    <citation type="journal article" date="2017" name="Proc. Natl. Acad. Sci. U.S.A.">
        <title>Simulation of Deepwater Horizon oil plume reveals substrate specialization within a complex community of hydrocarbon-degraders.</title>
        <authorList>
            <person name="Hu P."/>
            <person name="Dubinsky E.A."/>
            <person name="Probst A.J."/>
            <person name="Wang J."/>
            <person name="Sieber C.M.K."/>
            <person name="Tom L.M."/>
            <person name="Gardinali P."/>
            <person name="Banfield J.F."/>
            <person name="Atlas R.M."/>
            <person name="Andersen G.L."/>
        </authorList>
    </citation>
    <scope>NUCLEOTIDE SEQUENCE [LARGE SCALE GENOMIC DNA]</scope>
</reference>
<proteinExistence type="predicted"/>
<dbReference type="PANTHER" id="PTHR47506:SF1">
    <property type="entry name" value="HTH-TYPE TRANSCRIPTIONAL REGULATOR YJDC"/>
    <property type="match status" value="1"/>
</dbReference>
<comment type="caution">
    <text evidence="6">The sequence shown here is derived from an EMBL/GenBank/DDBJ whole genome shotgun (WGS) entry which is preliminary data.</text>
</comment>
<dbReference type="AlphaFoldDB" id="A0A1Y5FBQ8"/>
<dbReference type="Pfam" id="PF00440">
    <property type="entry name" value="TetR_N"/>
    <property type="match status" value="1"/>
</dbReference>
<protein>
    <submittedName>
        <fullName evidence="6">TetR family transcriptional regulator</fullName>
    </submittedName>
</protein>
<dbReference type="InterPro" id="IPR036271">
    <property type="entry name" value="Tet_transcr_reg_TetR-rel_C_sf"/>
</dbReference>
<keyword evidence="3" id="KW-0804">Transcription</keyword>
<dbReference type="InterPro" id="IPR001647">
    <property type="entry name" value="HTH_TetR"/>
</dbReference>
<evidence type="ECO:0000256" key="2">
    <source>
        <dbReference type="ARBA" id="ARBA00023125"/>
    </source>
</evidence>
<dbReference type="PRINTS" id="PR00455">
    <property type="entry name" value="HTHTETR"/>
</dbReference>
<evidence type="ECO:0000256" key="3">
    <source>
        <dbReference type="ARBA" id="ARBA00023163"/>
    </source>
</evidence>
<evidence type="ECO:0000313" key="7">
    <source>
        <dbReference type="Proteomes" id="UP000196531"/>
    </source>
</evidence>
<evidence type="ECO:0000313" key="6">
    <source>
        <dbReference type="EMBL" id="OUR95846.1"/>
    </source>
</evidence>
<evidence type="ECO:0000256" key="1">
    <source>
        <dbReference type="ARBA" id="ARBA00023015"/>
    </source>
</evidence>
<dbReference type="PROSITE" id="PS50977">
    <property type="entry name" value="HTH_TETR_2"/>
    <property type="match status" value="1"/>
</dbReference>
<feature type="domain" description="HTH tetR-type" evidence="5">
    <location>
        <begin position="3"/>
        <end position="63"/>
    </location>
</feature>
<dbReference type="Proteomes" id="UP000196531">
    <property type="component" value="Unassembled WGS sequence"/>
</dbReference>
<keyword evidence="2 4" id="KW-0238">DNA-binding</keyword>
<evidence type="ECO:0000256" key="4">
    <source>
        <dbReference type="PROSITE-ProRule" id="PRU00335"/>
    </source>
</evidence>
<dbReference type="EMBL" id="MAAO01000007">
    <property type="protein sequence ID" value="OUR95846.1"/>
    <property type="molecule type" value="Genomic_DNA"/>
</dbReference>
<dbReference type="Gene3D" id="1.10.357.10">
    <property type="entry name" value="Tetracycline Repressor, domain 2"/>
    <property type="match status" value="1"/>
</dbReference>
<dbReference type="InterPro" id="IPR009057">
    <property type="entry name" value="Homeodomain-like_sf"/>
</dbReference>
<dbReference type="SUPFAM" id="SSF46689">
    <property type="entry name" value="Homeodomain-like"/>
    <property type="match status" value="1"/>
</dbReference>
<sequence length="187" mass="21347">MNPSKKEILISGALKVFYENGFHASGMDLIAKEVGISKTSIYKHFRTKEDLILAVLELRDHEFRKWLINFSEKRASTPKEQILAIFDAHDEWFNQKGYKGCMFIKASSEYQSAQDPIHRISAQHKRLILDFVEEKSKWMGASEPRELAEQINLLIEGSIVVAKMLGPQNVIKRAKKTASLLLENSIA</sequence>
<organism evidence="6 7">
    <name type="scientific">Halobacteriovorax marinus</name>
    <dbReference type="NCBI Taxonomy" id="97084"/>
    <lineage>
        <taxon>Bacteria</taxon>
        <taxon>Pseudomonadati</taxon>
        <taxon>Bdellovibrionota</taxon>
        <taxon>Bacteriovoracia</taxon>
        <taxon>Bacteriovoracales</taxon>
        <taxon>Halobacteriovoraceae</taxon>
        <taxon>Halobacteriovorax</taxon>
    </lineage>
</organism>
<feature type="DNA-binding region" description="H-T-H motif" evidence="4">
    <location>
        <begin position="26"/>
        <end position="45"/>
    </location>
</feature>
<keyword evidence="1" id="KW-0805">Transcription regulation</keyword>